<dbReference type="Proteomes" id="UP001596263">
    <property type="component" value="Unassembled WGS sequence"/>
</dbReference>
<evidence type="ECO:0000313" key="2">
    <source>
        <dbReference type="Proteomes" id="UP001596263"/>
    </source>
</evidence>
<proteinExistence type="predicted"/>
<gene>
    <name evidence="1" type="ORF">ACFPQ9_39530</name>
</gene>
<sequence>MTRAYQHAFPRFVHVRPVPHQFFYGQCGDVSYAATRFEASPGATHEELVGMQDEGSATKYFRSTSKGGWIYLTSDGFPRGAYGCRDVHQIPQAMSAAWGNCPVVQ</sequence>
<organism evidence="1 2">
    <name type="scientific">Streptomyces coerulescens</name>
    <dbReference type="NCBI Taxonomy" id="29304"/>
    <lineage>
        <taxon>Bacteria</taxon>
        <taxon>Bacillati</taxon>
        <taxon>Actinomycetota</taxon>
        <taxon>Actinomycetes</taxon>
        <taxon>Kitasatosporales</taxon>
        <taxon>Streptomycetaceae</taxon>
        <taxon>Streptomyces</taxon>
    </lineage>
</organism>
<dbReference type="RefSeq" id="WP_380864260.1">
    <property type="nucleotide sequence ID" value="NZ_JBHSKM010000044.1"/>
</dbReference>
<accession>A0ABW0CXS7</accession>
<name>A0ABW0CXS7_STRCD</name>
<comment type="caution">
    <text evidence="1">The sequence shown here is derived from an EMBL/GenBank/DDBJ whole genome shotgun (WGS) entry which is preliminary data.</text>
</comment>
<evidence type="ECO:0000313" key="1">
    <source>
        <dbReference type="EMBL" id="MFC5219922.1"/>
    </source>
</evidence>
<keyword evidence="2" id="KW-1185">Reference proteome</keyword>
<protein>
    <submittedName>
        <fullName evidence="1">Uncharacterized protein</fullName>
    </submittedName>
</protein>
<reference evidence="2" key="1">
    <citation type="journal article" date="2019" name="Int. J. Syst. Evol. Microbiol.">
        <title>The Global Catalogue of Microorganisms (GCM) 10K type strain sequencing project: providing services to taxonomists for standard genome sequencing and annotation.</title>
        <authorList>
            <consortium name="The Broad Institute Genomics Platform"/>
            <consortium name="The Broad Institute Genome Sequencing Center for Infectious Disease"/>
            <person name="Wu L."/>
            <person name="Ma J."/>
        </authorList>
    </citation>
    <scope>NUCLEOTIDE SEQUENCE [LARGE SCALE GENOMIC DNA]</scope>
    <source>
        <strain evidence="2">KCTC 42586</strain>
    </source>
</reference>
<dbReference type="EMBL" id="JBHSKM010000044">
    <property type="protein sequence ID" value="MFC5219922.1"/>
    <property type="molecule type" value="Genomic_DNA"/>
</dbReference>